<dbReference type="Proteomes" id="UP000004508">
    <property type="component" value="Unassembled WGS sequence"/>
</dbReference>
<evidence type="ECO:0000313" key="1">
    <source>
        <dbReference type="EMBL" id="EFH89864.1"/>
    </source>
</evidence>
<gene>
    <name evidence="1" type="ORF">Krac_11447</name>
</gene>
<name>D6TBT2_KTERA</name>
<dbReference type="STRING" id="485913.Krac_11447"/>
<dbReference type="EMBL" id="ADVG01000001">
    <property type="protein sequence ID" value="EFH89864.1"/>
    <property type="molecule type" value="Genomic_DNA"/>
</dbReference>
<comment type="caution">
    <text evidence="1">The sequence shown here is derived from an EMBL/GenBank/DDBJ whole genome shotgun (WGS) entry which is preliminary data.</text>
</comment>
<dbReference type="InParanoid" id="D6TBT2"/>
<keyword evidence="2" id="KW-1185">Reference proteome</keyword>
<protein>
    <submittedName>
        <fullName evidence="1">Uncharacterized protein</fullName>
    </submittedName>
</protein>
<reference evidence="1 2" key="1">
    <citation type="journal article" date="2011" name="Stand. Genomic Sci.">
        <title>Non-contiguous finished genome sequence and contextual data of the filamentous soil bacterium Ktedonobacter racemifer type strain (SOSP1-21).</title>
        <authorList>
            <person name="Chang Y.J."/>
            <person name="Land M."/>
            <person name="Hauser L."/>
            <person name="Chertkov O."/>
            <person name="Del Rio T.G."/>
            <person name="Nolan M."/>
            <person name="Copeland A."/>
            <person name="Tice H."/>
            <person name="Cheng J.F."/>
            <person name="Lucas S."/>
            <person name="Han C."/>
            <person name="Goodwin L."/>
            <person name="Pitluck S."/>
            <person name="Ivanova N."/>
            <person name="Ovchinikova G."/>
            <person name="Pati A."/>
            <person name="Chen A."/>
            <person name="Palaniappan K."/>
            <person name="Mavromatis K."/>
            <person name="Liolios K."/>
            <person name="Brettin T."/>
            <person name="Fiebig A."/>
            <person name="Rohde M."/>
            <person name="Abt B."/>
            <person name="Goker M."/>
            <person name="Detter J.C."/>
            <person name="Woyke T."/>
            <person name="Bristow J."/>
            <person name="Eisen J.A."/>
            <person name="Markowitz V."/>
            <person name="Hugenholtz P."/>
            <person name="Kyrpides N.C."/>
            <person name="Klenk H.P."/>
            <person name="Lapidus A."/>
        </authorList>
    </citation>
    <scope>NUCLEOTIDE SEQUENCE [LARGE SCALE GENOMIC DNA]</scope>
    <source>
        <strain evidence="2">DSM 44963</strain>
    </source>
</reference>
<proteinExistence type="predicted"/>
<accession>D6TBT2</accession>
<dbReference type="AlphaFoldDB" id="D6TBT2"/>
<sequence>MGNSIGLDMIEVIPQKWDCAYEHLSYFRGITNEGSICRRTLR</sequence>
<organism evidence="1 2">
    <name type="scientific">Ktedonobacter racemifer DSM 44963</name>
    <dbReference type="NCBI Taxonomy" id="485913"/>
    <lineage>
        <taxon>Bacteria</taxon>
        <taxon>Bacillati</taxon>
        <taxon>Chloroflexota</taxon>
        <taxon>Ktedonobacteria</taxon>
        <taxon>Ktedonobacterales</taxon>
        <taxon>Ktedonobacteraceae</taxon>
        <taxon>Ktedonobacter</taxon>
    </lineage>
</organism>
<evidence type="ECO:0000313" key="2">
    <source>
        <dbReference type="Proteomes" id="UP000004508"/>
    </source>
</evidence>